<name>A0A3G1KT05_FORW1</name>
<proteinExistence type="predicted"/>
<dbReference type="OrthoDB" id="9809406at2"/>
<sequence>MRLLKGKQNIFGIGFVLLLVILVTATAGCALIDRLQAWKQGGEAPIAENPGEPEGTGTQDGTFSGETKEISLYFSDEAQQHLVCEMRTIPKVEGIARAAMQELIAGPSVESGLLPTIPVGTQLLDINVRPDGVCVVDLSGELVKNHPGGSTGEEMTVYSIVDTLTQFPSVKEVQILVDGQTVETIAGHLDVSTTMARNEEIILNK</sequence>
<dbReference type="PROSITE" id="PS51257">
    <property type="entry name" value="PROKAR_LIPOPROTEIN"/>
    <property type="match status" value="1"/>
</dbReference>
<dbReference type="RefSeq" id="WP_148134793.1">
    <property type="nucleotide sequence ID" value="NZ_CP017634.1"/>
</dbReference>
<organism evidence="3 4">
    <name type="scientific">Formimonas warabiya</name>
    <dbReference type="NCBI Taxonomy" id="1761012"/>
    <lineage>
        <taxon>Bacteria</taxon>
        <taxon>Bacillati</taxon>
        <taxon>Bacillota</taxon>
        <taxon>Clostridia</taxon>
        <taxon>Eubacteriales</taxon>
        <taxon>Peptococcaceae</taxon>
        <taxon>Candidatus Formimonas</taxon>
    </lineage>
</organism>
<evidence type="ECO:0000313" key="3">
    <source>
        <dbReference type="EMBL" id="ATW25534.1"/>
    </source>
</evidence>
<keyword evidence="4" id="KW-1185">Reference proteome</keyword>
<reference evidence="3 4" key="1">
    <citation type="submission" date="2016-10" db="EMBL/GenBank/DDBJ databases">
        <title>Complete Genome Sequence of Peptococcaceae strain DCMF.</title>
        <authorList>
            <person name="Edwards R.J."/>
            <person name="Holland S.I."/>
            <person name="Deshpande N.P."/>
            <person name="Wong Y.K."/>
            <person name="Ertan H."/>
            <person name="Manefield M."/>
            <person name="Russell T.L."/>
            <person name="Lee M.J."/>
        </authorList>
    </citation>
    <scope>NUCLEOTIDE SEQUENCE [LARGE SCALE GENOMIC DNA]</scope>
    <source>
        <strain evidence="3 4">DCMF</strain>
    </source>
</reference>
<protein>
    <recommendedName>
        <fullName evidence="2">GerMN domain-containing protein</fullName>
    </recommendedName>
</protein>
<dbReference type="KEGG" id="fwa:DCMF_12870"/>
<dbReference type="AlphaFoldDB" id="A0A3G1KT05"/>
<accession>A0A3G1KT05</accession>
<dbReference type="Pfam" id="PF10646">
    <property type="entry name" value="Germane"/>
    <property type="match status" value="1"/>
</dbReference>
<evidence type="ECO:0000259" key="2">
    <source>
        <dbReference type="SMART" id="SM00909"/>
    </source>
</evidence>
<evidence type="ECO:0000256" key="1">
    <source>
        <dbReference type="SAM" id="MobiDB-lite"/>
    </source>
</evidence>
<dbReference type="Proteomes" id="UP000323521">
    <property type="component" value="Chromosome"/>
</dbReference>
<feature type="domain" description="GerMN" evidence="2">
    <location>
        <begin position="96"/>
        <end position="186"/>
    </location>
</feature>
<dbReference type="InterPro" id="IPR019606">
    <property type="entry name" value="GerMN"/>
</dbReference>
<dbReference type="SMART" id="SM00909">
    <property type="entry name" value="Germane"/>
    <property type="match status" value="1"/>
</dbReference>
<evidence type="ECO:0000313" key="4">
    <source>
        <dbReference type="Proteomes" id="UP000323521"/>
    </source>
</evidence>
<gene>
    <name evidence="3" type="ORF">DCMF_12870</name>
</gene>
<dbReference type="EMBL" id="CP017634">
    <property type="protein sequence ID" value="ATW25534.1"/>
    <property type="molecule type" value="Genomic_DNA"/>
</dbReference>
<feature type="region of interest" description="Disordered" evidence="1">
    <location>
        <begin position="43"/>
        <end position="62"/>
    </location>
</feature>